<dbReference type="Proteomes" id="UP001209257">
    <property type="component" value="Unassembled WGS sequence"/>
</dbReference>
<organism evidence="2 3">
    <name type="scientific">Alteromonas salexigens</name>
    <dbReference type="NCBI Taxonomy" id="2982530"/>
    <lineage>
        <taxon>Bacteria</taxon>
        <taxon>Pseudomonadati</taxon>
        <taxon>Pseudomonadota</taxon>
        <taxon>Gammaproteobacteria</taxon>
        <taxon>Alteromonadales</taxon>
        <taxon>Alteromonadaceae</taxon>
        <taxon>Alteromonas/Salinimonas group</taxon>
        <taxon>Alteromonas</taxon>
    </lineage>
</organism>
<keyword evidence="3" id="KW-1185">Reference proteome</keyword>
<proteinExistence type="predicted"/>
<dbReference type="EMBL" id="JAOTJC010000006">
    <property type="protein sequence ID" value="MCU7554376.1"/>
    <property type="molecule type" value="Genomic_DNA"/>
</dbReference>
<feature type="signal peptide" evidence="1">
    <location>
        <begin position="1"/>
        <end position="25"/>
    </location>
</feature>
<name>A0ABT2VM26_9ALTE</name>
<accession>A0ABT2VM26</accession>
<evidence type="ECO:0000313" key="3">
    <source>
        <dbReference type="Proteomes" id="UP001209257"/>
    </source>
</evidence>
<reference evidence="3" key="1">
    <citation type="submission" date="2023-07" db="EMBL/GenBank/DDBJ databases">
        <title>Study on multiphase classification of strain Alteromonas salexigens isolated from the Yellow Sea.</title>
        <authorList>
            <person name="Sun L."/>
        </authorList>
    </citation>
    <scope>NUCLEOTIDE SEQUENCE [LARGE SCALE GENOMIC DNA]</scope>
    <source>
        <strain evidence="3">ASW11-19</strain>
    </source>
</reference>
<evidence type="ECO:0000313" key="2">
    <source>
        <dbReference type="EMBL" id="MCU7554376.1"/>
    </source>
</evidence>
<sequence length="260" mass="29982">MNKRLSLFPLVVFLCLGLVSSPLLADHHGKKDKEWLAESWIMTAKADAMPQLEKAMKAHVKHRQENNDPRNWKVYSPVFGDDLNRLLVRAGGITWEDMDSYRDWVQSSNVMEHWEANAGKHVAHYGHHLSYMDTDNSHWGPDVKYNYVWVTTHTIKPGHGSAVSNDIKILSDAAKAEKWPYHWGIGYSVSGENQVMIAIPYESWSAMAKPETSFMEMLAKHMKDKDKAKETMKRWASHFTHTHENVWALRNDLMPETNAR</sequence>
<feature type="chain" id="PRO_5046349871" evidence="1">
    <location>
        <begin position="26"/>
        <end position="260"/>
    </location>
</feature>
<protein>
    <submittedName>
        <fullName evidence="2">Uncharacterized protein</fullName>
    </submittedName>
</protein>
<keyword evidence="1" id="KW-0732">Signal</keyword>
<evidence type="ECO:0000256" key="1">
    <source>
        <dbReference type="SAM" id="SignalP"/>
    </source>
</evidence>
<comment type="caution">
    <text evidence="2">The sequence shown here is derived from an EMBL/GenBank/DDBJ whole genome shotgun (WGS) entry which is preliminary data.</text>
</comment>
<dbReference type="RefSeq" id="WP_262993051.1">
    <property type="nucleotide sequence ID" value="NZ_JAOTJC010000006.1"/>
</dbReference>
<gene>
    <name evidence="2" type="ORF">OCL06_07175</name>
</gene>